<proteinExistence type="predicted"/>
<gene>
    <name evidence="1" type="ORF">JM16_009830</name>
</gene>
<reference evidence="1" key="2">
    <citation type="submission" date="2020-06" db="EMBL/GenBank/DDBJ databases">
        <authorList>
            <person name="Studholme D.J."/>
        </authorList>
    </citation>
    <scope>NUCLEOTIDE SEQUENCE</scope>
    <source>
        <strain evidence="1">NZFS 2646</strain>
    </source>
</reference>
<reference evidence="1" key="1">
    <citation type="journal article" date="2015" name="Genom Data">
        <title>Genome sequences of six Phytophthora species associated with forests in New Zealand.</title>
        <authorList>
            <person name="Studholme D.J."/>
            <person name="McDougal R.L."/>
            <person name="Sambles C."/>
            <person name="Hansen E."/>
            <person name="Hardy G."/>
            <person name="Grant M."/>
            <person name="Ganley R.J."/>
            <person name="Williams N.M."/>
        </authorList>
    </citation>
    <scope>NUCLEOTIDE SEQUENCE</scope>
    <source>
        <strain evidence="1">NZFS 2646</strain>
    </source>
</reference>
<protein>
    <recommendedName>
        <fullName evidence="3">RNase H type-1 domain-containing protein</fullName>
    </recommendedName>
</protein>
<organism evidence="1 2">
    <name type="scientific">Phytophthora kernoviae</name>
    <dbReference type="NCBI Taxonomy" id="325452"/>
    <lineage>
        <taxon>Eukaryota</taxon>
        <taxon>Sar</taxon>
        <taxon>Stramenopiles</taxon>
        <taxon>Oomycota</taxon>
        <taxon>Peronosporomycetes</taxon>
        <taxon>Peronosporales</taxon>
        <taxon>Peronosporaceae</taxon>
        <taxon>Phytophthora</taxon>
    </lineage>
</organism>
<dbReference type="InterPro" id="IPR043502">
    <property type="entry name" value="DNA/RNA_pol_sf"/>
</dbReference>
<comment type="caution">
    <text evidence="1">The sequence shown here is derived from an EMBL/GenBank/DDBJ whole genome shotgun (WGS) entry which is preliminary data.</text>
</comment>
<feature type="non-terminal residue" evidence="1">
    <location>
        <position position="1"/>
    </location>
</feature>
<sequence length="688" mass="76263">NLRPVVSPATAATIHANARVRNDLLRLVGRATLAKAMSEVGVVRPTDDFPLSLVGAAGPEFLLNKPLQHALSEYARRSGASLPAFVELVRGQTASDYRPNKNLVPAVQNNLCKDYKHLEALNKIVREGVEVRLKKTPPLQVQRPPNHGSARDRLNVLRKNIRKEQDAGRYLVLDKSLLEQWLEIVISSFGVVEKGDENVSIAGRTIHDLSFPEGTFINDCTDQDSIIKPDYAHCDAVASEILRLKRENTGARICVMADDVASAFHNIGIHSNSVYLFAGHIEEDDFIVIELAAPFGWTESPGFYEIASGAIAHIHGSHTNGVFATGFFNYHLVDDHINVAADIGTTCDDMDRSLWFAIVSVLGADAINNKKFTNWDTRQRVLGLEFDSVAELVSMPTAKVEKARCIVAAAHTASTLSRKAYRSLMGSLQYVATCIRTARPFLQRLRQRESRLHRFQSVTVTDDMRQDLLWWRLVLHTPHLNGVSLEYFNTLPSPDIVVEMDASDYGLCALDAASQQAPTYQFSGTERSLIAEFKNGEPNSFNINFRELLSCAFTVHAWRSRWGTGGSRSRTPCHVHFRIDNTSAVAWQNKLASRNTHAQVIIRLLSWWEASYGLRFSASHIAGVDNERADAGSHIAANPSFSTKFASLTPGWLQVSPAIDVQGLTDIWLRISELTPLPTPRLTSAAAR</sequence>
<dbReference type="PANTHER" id="PTHR33050">
    <property type="entry name" value="REVERSE TRANSCRIPTASE DOMAIN-CONTAINING PROTEIN"/>
    <property type="match status" value="1"/>
</dbReference>
<accession>A0A8T0LGN1</accession>
<evidence type="ECO:0008006" key="3">
    <source>
        <dbReference type="Google" id="ProtNLM"/>
    </source>
</evidence>
<dbReference type="Proteomes" id="UP000785171">
    <property type="component" value="Unassembled WGS sequence"/>
</dbReference>
<evidence type="ECO:0000313" key="2">
    <source>
        <dbReference type="Proteomes" id="UP000785171"/>
    </source>
</evidence>
<dbReference type="EMBL" id="JPWV03001293">
    <property type="protein sequence ID" value="KAG2502404.1"/>
    <property type="molecule type" value="Genomic_DNA"/>
</dbReference>
<name>A0A8T0LGN1_9STRA</name>
<dbReference type="CDD" id="cd09275">
    <property type="entry name" value="RNase_HI_RT_DIRS1"/>
    <property type="match status" value="1"/>
</dbReference>
<dbReference type="PANTHER" id="PTHR33050:SF7">
    <property type="entry name" value="RIBONUCLEASE H"/>
    <property type="match status" value="1"/>
</dbReference>
<dbReference type="InterPro" id="IPR052055">
    <property type="entry name" value="Hepadnavirus_pol/RT"/>
</dbReference>
<evidence type="ECO:0000313" key="1">
    <source>
        <dbReference type="EMBL" id="KAG2502404.1"/>
    </source>
</evidence>
<dbReference type="AlphaFoldDB" id="A0A8T0LGN1"/>
<dbReference type="SUPFAM" id="SSF56672">
    <property type="entry name" value="DNA/RNA polymerases"/>
    <property type="match status" value="1"/>
</dbReference>